<protein>
    <submittedName>
        <fullName evidence="3">ATPase family protein associated with various cellular activities (AAA)</fullName>
    </submittedName>
</protein>
<feature type="region of interest" description="Disordered" evidence="1">
    <location>
        <begin position="1"/>
        <end position="70"/>
    </location>
</feature>
<dbReference type="InterPro" id="IPR027417">
    <property type="entry name" value="P-loop_NTPase"/>
</dbReference>
<feature type="domain" description="AAA+ ATPase" evidence="2">
    <location>
        <begin position="85"/>
        <end position="271"/>
    </location>
</feature>
<dbReference type="SUPFAM" id="SSF52540">
    <property type="entry name" value="P-loop containing nucleoside triphosphate hydrolases"/>
    <property type="match status" value="1"/>
</dbReference>
<organism evidence="3 4">
    <name type="scientific">Saccharopolyspora dendranthemae</name>
    <dbReference type="NCBI Taxonomy" id="1181886"/>
    <lineage>
        <taxon>Bacteria</taxon>
        <taxon>Bacillati</taxon>
        <taxon>Actinomycetota</taxon>
        <taxon>Actinomycetes</taxon>
        <taxon>Pseudonocardiales</taxon>
        <taxon>Pseudonocardiaceae</taxon>
        <taxon>Saccharopolyspora</taxon>
    </lineage>
</organism>
<dbReference type="Gene3D" id="3.40.50.300">
    <property type="entry name" value="P-loop containing nucleotide triphosphate hydrolases"/>
    <property type="match status" value="1"/>
</dbReference>
<evidence type="ECO:0000259" key="2">
    <source>
        <dbReference type="SMART" id="SM00382"/>
    </source>
</evidence>
<accession>A0A561U9N4</accession>
<dbReference type="GO" id="GO:0005524">
    <property type="term" value="F:ATP binding"/>
    <property type="evidence" value="ECO:0007669"/>
    <property type="project" value="InterPro"/>
</dbReference>
<proteinExistence type="predicted"/>
<keyword evidence="4" id="KW-1185">Reference proteome</keyword>
<dbReference type="AlphaFoldDB" id="A0A561U9N4"/>
<evidence type="ECO:0000313" key="3">
    <source>
        <dbReference type="EMBL" id="TWF96064.1"/>
    </source>
</evidence>
<name>A0A561U9N4_9PSEU</name>
<evidence type="ECO:0000256" key="1">
    <source>
        <dbReference type="SAM" id="MobiDB-lite"/>
    </source>
</evidence>
<dbReference type="Pfam" id="PF07728">
    <property type="entry name" value="AAA_5"/>
    <property type="match status" value="1"/>
</dbReference>
<gene>
    <name evidence="3" type="ORF">FHU35_121065</name>
</gene>
<dbReference type="EMBL" id="VIWX01000002">
    <property type="protein sequence ID" value="TWF96064.1"/>
    <property type="molecule type" value="Genomic_DNA"/>
</dbReference>
<dbReference type="CDD" id="cd00009">
    <property type="entry name" value="AAA"/>
    <property type="match status" value="1"/>
</dbReference>
<sequence>MAIDDDPLDSNDGDWRIYRGTGRAGETPLRSLPEPPPWRRFRGTGSVAVPAEDDGETARRIGGADQRPRTPHRHEVEMVNAAIHLRRPLLVTGRPGTGKSSLAYLIARELGLGPVLRWPVTSRTELTGGLYHYDAIARVQEAGTRRDGEDPPDIGDFIRLGPLGTALLPYELPRVLLIDELDKSDIDLPNDLLNVVEEGEYEIPELVRVAKRQPNVTVLTHDEAGGAEVRRGVVRCRAFPIVIITTNGEREFPPAFLRRCLKLDLEPPTSDQLASMVAAQFGDTDRVDIAHLVREFLQRSDEVGGLAADQLLNSVHLAVQMATSGTADEDEWQGLLQAVWHSLSAESE</sequence>
<feature type="compositionally biased region" description="Acidic residues" evidence="1">
    <location>
        <begin position="1"/>
        <end position="12"/>
    </location>
</feature>
<dbReference type="Proteomes" id="UP000316184">
    <property type="component" value="Unassembled WGS sequence"/>
</dbReference>
<dbReference type="InterPro" id="IPR003593">
    <property type="entry name" value="AAA+_ATPase"/>
</dbReference>
<dbReference type="GO" id="GO:0016887">
    <property type="term" value="F:ATP hydrolysis activity"/>
    <property type="evidence" value="ECO:0007669"/>
    <property type="project" value="InterPro"/>
</dbReference>
<evidence type="ECO:0000313" key="4">
    <source>
        <dbReference type="Proteomes" id="UP000316184"/>
    </source>
</evidence>
<reference evidence="3 4" key="1">
    <citation type="submission" date="2019-06" db="EMBL/GenBank/DDBJ databases">
        <title>Sequencing the genomes of 1000 actinobacteria strains.</title>
        <authorList>
            <person name="Klenk H.-P."/>
        </authorList>
    </citation>
    <scope>NUCLEOTIDE SEQUENCE [LARGE SCALE GENOMIC DNA]</scope>
    <source>
        <strain evidence="3 4">DSM 46699</strain>
    </source>
</reference>
<dbReference type="SMART" id="SM00382">
    <property type="entry name" value="AAA"/>
    <property type="match status" value="1"/>
</dbReference>
<dbReference type="InterPro" id="IPR011704">
    <property type="entry name" value="ATPase_dyneun-rel_AAA"/>
</dbReference>
<comment type="caution">
    <text evidence="3">The sequence shown here is derived from an EMBL/GenBank/DDBJ whole genome shotgun (WGS) entry which is preliminary data.</text>
</comment>